<evidence type="ECO:0000256" key="1">
    <source>
        <dbReference type="SAM" id="MobiDB-lite"/>
    </source>
</evidence>
<feature type="region of interest" description="Disordered" evidence="1">
    <location>
        <begin position="1"/>
        <end position="31"/>
    </location>
</feature>
<evidence type="ECO:0000313" key="2">
    <source>
        <dbReference type="EMBL" id="RRT53372.1"/>
    </source>
</evidence>
<accession>A0A426YNS9</accession>
<evidence type="ECO:0000313" key="3">
    <source>
        <dbReference type="Proteomes" id="UP000287651"/>
    </source>
</evidence>
<organism evidence="2 3">
    <name type="scientific">Ensete ventricosum</name>
    <name type="common">Abyssinian banana</name>
    <name type="synonym">Musa ensete</name>
    <dbReference type="NCBI Taxonomy" id="4639"/>
    <lineage>
        <taxon>Eukaryota</taxon>
        <taxon>Viridiplantae</taxon>
        <taxon>Streptophyta</taxon>
        <taxon>Embryophyta</taxon>
        <taxon>Tracheophyta</taxon>
        <taxon>Spermatophyta</taxon>
        <taxon>Magnoliopsida</taxon>
        <taxon>Liliopsida</taxon>
        <taxon>Zingiberales</taxon>
        <taxon>Musaceae</taxon>
        <taxon>Ensete</taxon>
    </lineage>
</organism>
<protein>
    <submittedName>
        <fullName evidence="2">Uncharacterized protein</fullName>
    </submittedName>
</protein>
<dbReference type="Proteomes" id="UP000287651">
    <property type="component" value="Unassembled WGS sequence"/>
</dbReference>
<sequence length="134" mass="14173">MANLSARVASRGQAPCKGGRLRPTSPARGLPTTAWAAYKTRSQAVEAAARRGGACEHDAHRHATCGQKLMPARATARRSTRRGDAHGGVAREHRASRKGSSVHPLAGRLLTSKGGDNGAMRVREEGYGILLRKG</sequence>
<comment type="caution">
    <text evidence="2">The sequence shown here is derived from an EMBL/GenBank/DDBJ whole genome shotgun (WGS) entry which is preliminary data.</text>
</comment>
<dbReference type="AlphaFoldDB" id="A0A426YNS9"/>
<feature type="compositionally biased region" description="Basic and acidic residues" evidence="1">
    <location>
        <begin position="81"/>
        <end position="93"/>
    </location>
</feature>
<proteinExistence type="predicted"/>
<dbReference type="EMBL" id="AMZH03011174">
    <property type="protein sequence ID" value="RRT53372.1"/>
    <property type="molecule type" value="Genomic_DNA"/>
</dbReference>
<reference evidence="2 3" key="1">
    <citation type="journal article" date="2014" name="Agronomy (Basel)">
        <title>A Draft Genome Sequence for Ensete ventricosum, the Drought-Tolerant Tree Against Hunger.</title>
        <authorList>
            <person name="Harrison J."/>
            <person name="Moore K.A."/>
            <person name="Paszkiewicz K."/>
            <person name="Jones T."/>
            <person name="Grant M."/>
            <person name="Ambacheew D."/>
            <person name="Muzemil S."/>
            <person name="Studholme D.J."/>
        </authorList>
    </citation>
    <scope>NUCLEOTIDE SEQUENCE [LARGE SCALE GENOMIC DNA]</scope>
</reference>
<feature type="region of interest" description="Disordered" evidence="1">
    <location>
        <begin position="69"/>
        <end position="117"/>
    </location>
</feature>
<name>A0A426YNS9_ENSVE</name>
<gene>
    <name evidence="2" type="ORF">B296_00008145</name>
</gene>